<accession>A0A9E7FZ24</accession>
<feature type="non-terminal residue" evidence="2">
    <location>
        <position position="1"/>
    </location>
</feature>
<dbReference type="OrthoDB" id="2121326at2759"/>
<reference evidence="2" key="1">
    <citation type="submission" date="2022-05" db="EMBL/GenBank/DDBJ databases">
        <title>The Musa troglodytarum L. genome provides insights into the mechanism of non-climacteric behaviour and enrichment of carotenoids.</title>
        <authorList>
            <person name="Wang J."/>
        </authorList>
    </citation>
    <scope>NUCLEOTIDE SEQUENCE</scope>
    <source>
        <tissue evidence="2">Leaf</tissue>
    </source>
</reference>
<organism evidence="2 3">
    <name type="scientific">Musa troglodytarum</name>
    <name type="common">fe'i banana</name>
    <dbReference type="NCBI Taxonomy" id="320322"/>
    <lineage>
        <taxon>Eukaryota</taxon>
        <taxon>Viridiplantae</taxon>
        <taxon>Streptophyta</taxon>
        <taxon>Embryophyta</taxon>
        <taxon>Tracheophyta</taxon>
        <taxon>Spermatophyta</taxon>
        <taxon>Magnoliopsida</taxon>
        <taxon>Liliopsida</taxon>
        <taxon>Zingiberales</taxon>
        <taxon>Musaceae</taxon>
        <taxon>Musa</taxon>
    </lineage>
</organism>
<sequence length="61" mass="6958">GQQRKRAAWRCKKGKLKQSTAPTIEESERDLERRRRYALPTNDGENGGVFLEDCAHPTFGP</sequence>
<gene>
    <name evidence="2" type="ORF">MUK42_23227</name>
</gene>
<protein>
    <submittedName>
        <fullName evidence="2">Uncharacterized protein</fullName>
    </submittedName>
</protein>
<proteinExistence type="predicted"/>
<evidence type="ECO:0000313" key="2">
    <source>
        <dbReference type="EMBL" id="URE02544.1"/>
    </source>
</evidence>
<dbReference type="AlphaFoldDB" id="A0A9E7FZ24"/>
<evidence type="ECO:0000313" key="3">
    <source>
        <dbReference type="Proteomes" id="UP001055439"/>
    </source>
</evidence>
<name>A0A9E7FZ24_9LILI</name>
<evidence type="ECO:0000256" key="1">
    <source>
        <dbReference type="SAM" id="MobiDB-lite"/>
    </source>
</evidence>
<feature type="compositionally biased region" description="Basic residues" evidence="1">
    <location>
        <begin position="1"/>
        <end position="16"/>
    </location>
</feature>
<feature type="region of interest" description="Disordered" evidence="1">
    <location>
        <begin position="1"/>
        <end position="32"/>
    </location>
</feature>
<dbReference type="EMBL" id="CP097507">
    <property type="protein sequence ID" value="URE02544.1"/>
    <property type="molecule type" value="Genomic_DNA"/>
</dbReference>
<keyword evidence="3" id="KW-1185">Reference proteome</keyword>
<dbReference type="Proteomes" id="UP001055439">
    <property type="component" value="Chromosome 5"/>
</dbReference>